<name>A0A392UVB8_9FABA</name>
<feature type="non-terminal residue" evidence="1">
    <location>
        <position position="1"/>
    </location>
</feature>
<comment type="caution">
    <text evidence="1">The sequence shown here is derived from an EMBL/GenBank/DDBJ whole genome shotgun (WGS) entry which is preliminary data.</text>
</comment>
<keyword evidence="2" id="KW-1185">Reference proteome</keyword>
<accession>A0A392UVB8</accession>
<sequence>CSGVWMSGRETCLCRFDWSFLTCGTESWRFYCETGSPQSSFKQNGQT</sequence>
<protein>
    <submittedName>
        <fullName evidence="1">Uncharacterized protein</fullName>
    </submittedName>
</protein>
<evidence type="ECO:0000313" key="1">
    <source>
        <dbReference type="EMBL" id="MCI79946.1"/>
    </source>
</evidence>
<proteinExistence type="predicted"/>
<organism evidence="1 2">
    <name type="scientific">Trifolium medium</name>
    <dbReference type="NCBI Taxonomy" id="97028"/>
    <lineage>
        <taxon>Eukaryota</taxon>
        <taxon>Viridiplantae</taxon>
        <taxon>Streptophyta</taxon>
        <taxon>Embryophyta</taxon>
        <taxon>Tracheophyta</taxon>
        <taxon>Spermatophyta</taxon>
        <taxon>Magnoliopsida</taxon>
        <taxon>eudicotyledons</taxon>
        <taxon>Gunneridae</taxon>
        <taxon>Pentapetalae</taxon>
        <taxon>rosids</taxon>
        <taxon>fabids</taxon>
        <taxon>Fabales</taxon>
        <taxon>Fabaceae</taxon>
        <taxon>Papilionoideae</taxon>
        <taxon>50 kb inversion clade</taxon>
        <taxon>NPAAA clade</taxon>
        <taxon>Hologalegina</taxon>
        <taxon>IRL clade</taxon>
        <taxon>Trifolieae</taxon>
        <taxon>Trifolium</taxon>
    </lineage>
</organism>
<dbReference type="Proteomes" id="UP000265520">
    <property type="component" value="Unassembled WGS sequence"/>
</dbReference>
<dbReference type="EMBL" id="LXQA010984674">
    <property type="protein sequence ID" value="MCI79946.1"/>
    <property type="molecule type" value="Genomic_DNA"/>
</dbReference>
<dbReference type="AlphaFoldDB" id="A0A392UVB8"/>
<reference evidence="1 2" key="1">
    <citation type="journal article" date="2018" name="Front. Plant Sci.">
        <title>Red Clover (Trifolium pratense) and Zigzag Clover (T. medium) - A Picture of Genomic Similarities and Differences.</title>
        <authorList>
            <person name="Dluhosova J."/>
            <person name="Istvanek J."/>
            <person name="Nedelnik J."/>
            <person name="Repkova J."/>
        </authorList>
    </citation>
    <scope>NUCLEOTIDE SEQUENCE [LARGE SCALE GENOMIC DNA]</scope>
    <source>
        <strain evidence="2">cv. 10/8</strain>
        <tissue evidence="1">Leaf</tissue>
    </source>
</reference>
<evidence type="ECO:0000313" key="2">
    <source>
        <dbReference type="Proteomes" id="UP000265520"/>
    </source>
</evidence>